<dbReference type="Proteomes" id="UP001291309">
    <property type="component" value="Unassembled WGS sequence"/>
</dbReference>
<dbReference type="EMBL" id="JAXIVS010000007">
    <property type="protein sequence ID" value="MDY7229275.1"/>
    <property type="molecule type" value="Genomic_DNA"/>
</dbReference>
<dbReference type="SUPFAM" id="SSF48371">
    <property type="entry name" value="ARM repeat"/>
    <property type="match status" value="1"/>
</dbReference>
<dbReference type="InterPro" id="IPR016024">
    <property type="entry name" value="ARM-type_fold"/>
</dbReference>
<protein>
    <recommendedName>
        <fullName evidence="3">HEAT repeat domain-containing protein</fullName>
    </recommendedName>
</protein>
<evidence type="ECO:0000313" key="1">
    <source>
        <dbReference type="EMBL" id="MDY7229275.1"/>
    </source>
</evidence>
<evidence type="ECO:0008006" key="3">
    <source>
        <dbReference type="Google" id="ProtNLM"/>
    </source>
</evidence>
<gene>
    <name evidence="1" type="ORF">SYV04_22980</name>
</gene>
<evidence type="ECO:0000313" key="2">
    <source>
        <dbReference type="Proteomes" id="UP001291309"/>
    </source>
</evidence>
<organism evidence="1 2">
    <name type="scientific">Hyalangium rubrum</name>
    <dbReference type="NCBI Taxonomy" id="3103134"/>
    <lineage>
        <taxon>Bacteria</taxon>
        <taxon>Pseudomonadati</taxon>
        <taxon>Myxococcota</taxon>
        <taxon>Myxococcia</taxon>
        <taxon>Myxococcales</taxon>
        <taxon>Cystobacterineae</taxon>
        <taxon>Archangiaceae</taxon>
        <taxon>Hyalangium</taxon>
    </lineage>
</organism>
<sequence length="1112" mass="122531">MQVPSRAALLQQLDSLPYGARMARVGRLGRDARGTAELTRLMDELLVGDAYEATLGLQMACGARAESSVLRGLTHPSRSVRALSASLVGVYVQDDAALERMLPELAPAMRRRVLKAVALARRSALAARLLPQLLARHGSAEALLLLPALDEAAVRRLLPELGHELKSWHTLVWRYPDAVLEYLQASFAAAPERMRSILFFRYHEPLAELTHLRSQEVLALARDFAPFDVMPTPLLAGIRRLTRRHPEQITALLLRPSLRGWLHNQGLPSGMLREADAFSPEQQRALARALAETPHYLAPFLQALPPSQRGALFTHAYEGIPARDLPDALLAELPHAQRDAEAARRLEFREVRESRARQLATHALRTIEHAREPLAKAAFAAKAEDRAEALVYLVRATGRSRRGMAETLTHLMRLRNEQDPVRMAVLQELAAVPLSSFTAEHIPSLTELVICVVEARDSSHSTRAALQQLAFRLMQGHATEPQGPLFQFALDTLKRLAGQSGTLALPSLEKNLPRGAELSIVSTLLPMIRSAAARDSHFLAITLAQALGRRAWNADLLQAVLEPATEASHDATARTAITLWLASPRTREVRVRKLLDRDETTVTLPAVFAHLHLRRQDWLDPFLQVRQLRGRFDSGKAAWVPPATDGFHRWLPRQQRAFMSPLLRIAQDGQRSAWERMRVLSILPRLFVVTADTLTPFLASQDVPTVEAALGALAWLDQPETGLPLLLEHLDGDRARVAMYAIPRVASQVSGDTLSATLANLLAREKLKVTVQKEVVRLLGTFRSARSLALLRQQWERPQLHRDVRIAVGHAARRLLDAPEAWEILGAMAQSPDTYVAASLLDQPAIVLRPEVRPRYTALVLQVARHPDLTVRRQAFDSLSAWSPGSEDAVARAAAERILDLAGGAEWREATNALVEAVRDGIAVEHVISTTAALVSAPLSVEQNATPERDLPARQRLLTLCATLLNLPRPVRLRLRAHLHEVAGLIATDASLWLESVGLRLGTLDWKDTGGAIQALRGLAEELRNEPLFAPALASTVSTSVSQGDAEWEPEALLEISDGVAEAAPLVSVMLVSAAGEKLHWREDAASRLRALREHSRPAIRAQARAVLTASE</sequence>
<name>A0ABU5H7F8_9BACT</name>
<proteinExistence type="predicted"/>
<keyword evidence="2" id="KW-1185">Reference proteome</keyword>
<reference evidence="1 2" key="1">
    <citation type="submission" date="2023-12" db="EMBL/GenBank/DDBJ databases">
        <title>the genome sequence of Hyalangium sp. s54d21.</title>
        <authorList>
            <person name="Zhang X."/>
        </authorList>
    </citation>
    <scope>NUCLEOTIDE SEQUENCE [LARGE SCALE GENOMIC DNA]</scope>
    <source>
        <strain evidence="2">s54d21</strain>
    </source>
</reference>
<accession>A0ABU5H7F8</accession>
<dbReference type="RefSeq" id="WP_321547995.1">
    <property type="nucleotide sequence ID" value="NZ_JAXIVS010000007.1"/>
</dbReference>
<comment type="caution">
    <text evidence="1">The sequence shown here is derived from an EMBL/GenBank/DDBJ whole genome shotgun (WGS) entry which is preliminary data.</text>
</comment>